<evidence type="ECO:0000313" key="4">
    <source>
        <dbReference type="Proteomes" id="UP000324781"/>
    </source>
</evidence>
<dbReference type="Proteomes" id="UP000324781">
    <property type="component" value="Unassembled WGS sequence"/>
</dbReference>
<keyword evidence="4" id="KW-1185">Reference proteome</keyword>
<gene>
    <name evidence="3" type="ORF">SAMN05444373_102418</name>
</gene>
<proteinExistence type="predicted"/>
<dbReference type="AlphaFoldDB" id="A0A1M6GI43"/>
<feature type="domain" description="TadE-like" evidence="2">
    <location>
        <begin position="27"/>
        <end position="68"/>
    </location>
</feature>
<evidence type="ECO:0000256" key="1">
    <source>
        <dbReference type="SAM" id="Phobius"/>
    </source>
</evidence>
<evidence type="ECO:0000313" key="3">
    <source>
        <dbReference type="EMBL" id="SHJ09593.1"/>
    </source>
</evidence>
<keyword evidence="1" id="KW-0472">Membrane</keyword>
<dbReference type="InterPro" id="IPR012495">
    <property type="entry name" value="TadE-like_dom"/>
</dbReference>
<keyword evidence="1" id="KW-1133">Transmembrane helix</keyword>
<sequence length="450" mass="50649">MWNGPRGIERAWNEQREKQPMRRGEKGSATVEAAVVLPVFVICLFTLAYIVRIFMAYHVMQSALQSVASRISSASYYYYVSGLKDYADRVDEMGKAAADTLRNQADTVIGAVDAFRSLVSGINDPNPAVDLETRVRSAAELGEQLVGNTRDAVDLIRNILKDPGQEAKLLMTVFAQKAAYATRKEMVCLAAGLMLEEELKKRANNGMDAKKVLGIRDISFGQSQIFGDGESLEFIITYTINPPVPFGLAPKLTLSNRVKVIGWTSGRGPSVRTSEQNEDTADSIWVRMDNEKQYWDRGLAIEDMEVERLKNEAGSMRFKATSKTYPAVDAFIYDEHTVRMFDVFTLNPFMKTYQNQPGRIKSEIKKHGKRLMEFDFQNRPETPKAQRVERIVVIILPENAREAMPNLDQLIGEATAELKRIGIAEVRVRYDYGGYTRPEDSEGQEEKEAA</sequence>
<dbReference type="EMBL" id="FQZP01000024">
    <property type="protein sequence ID" value="SHJ09593.1"/>
    <property type="molecule type" value="Genomic_DNA"/>
</dbReference>
<reference evidence="3 4" key="1">
    <citation type="submission" date="2016-11" db="EMBL/GenBank/DDBJ databases">
        <authorList>
            <person name="Varghese N."/>
            <person name="Submissions S."/>
        </authorList>
    </citation>
    <scope>NUCLEOTIDE SEQUENCE [LARGE SCALE GENOMIC DNA]</scope>
    <source>
        <strain evidence="3 4">DSM 19027</strain>
    </source>
</reference>
<protein>
    <submittedName>
        <fullName evidence="3">TadE-like protein</fullName>
    </submittedName>
</protein>
<dbReference type="Pfam" id="PF07811">
    <property type="entry name" value="TadE"/>
    <property type="match status" value="1"/>
</dbReference>
<evidence type="ECO:0000259" key="2">
    <source>
        <dbReference type="Pfam" id="PF07811"/>
    </source>
</evidence>
<organism evidence="3 4">
    <name type="scientific">Thermoclostridium caenicola</name>
    <dbReference type="NCBI Taxonomy" id="659425"/>
    <lineage>
        <taxon>Bacteria</taxon>
        <taxon>Bacillati</taxon>
        <taxon>Bacillota</taxon>
        <taxon>Clostridia</taxon>
        <taxon>Eubacteriales</taxon>
        <taxon>Oscillospiraceae</taxon>
        <taxon>Thermoclostridium</taxon>
    </lineage>
</organism>
<accession>A0A1M6GI43</accession>
<name>A0A1M6GI43_9FIRM</name>
<feature type="transmembrane region" description="Helical" evidence="1">
    <location>
        <begin position="29"/>
        <end position="51"/>
    </location>
</feature>
<keyword evidence="1" id="KW-0812">Transmembrane</keyword>